<reference evidence="1 2" key="1">
    <citation type="submission" date="2020-07" db="EMBL/GenBank/DDBJ databases">
        <title>Comparative genomics of pyrophilous fungi reveals a link between fire events and developmental genes.</title>
        <authorList>
            <consortium name="DOE Joint Genome Institute"/>
            <person name="Steindorff A.S."/>
            <person name="Carver A."/>
            <person name="Calhoun S."/>
            <person name="Stillman K."/>
            <person name="Liu H."/>
            <person name="Lipzen A."/>
            <person name="Pangilinan J."/>
            <person name="Labutti K."/>
            <person name="Bruns T.D."/>
            <person name="Grigoriev I.V."/>
        </authorList>
    </citation>
    <scope>NUCLEOTIDE SEQUENCE [LARGE SCALE GENOMIC DNA]</scope>
    <source>
        <strain evidence="1 2">CBS 144469</strain>
    </source>
</reference>
<protein>
    <submittedName>
        <fullName evidence="1">Uncharacterized protein</fullName>
    </submittedName>
</protein>
<dbReference type="Proteomes" id="UP000521943">
    <property type="component" value="Unassembled WGS sequence"/>
</dbReference>
<accession>A0A8H6HNH3</accession>
<evidence type="ECO:0000313" key="2">
    <source>
        <dbReference type="Proteomes" id="UP000521943"/>
    </source>
</evidence>
<organism evidence="1 2">
    <name type="scientific">Ephemerocybe angulata</name>
    <dbReference type="NCBI Taxonomy" id="980116"/>
    <lineage>
        <taxon>Eukaryota</taxon>
        <taxon>Fungi</taxon>
        <taxon>Dikarya</taxon>
        <taxon>Basidiomycota</taxon>
        <taxon>Agaricomycotina</taxon>
        <taxon>Agaricomycetes</taxon>
        <taxon>Agaricomycetidae</taxon>
        <taxon>Agaricales</taxon>
        <taxon>Agaricineae</taxon>
        <taxon>Psathyrellaceae</taxon>
        <taxon>Ephemerocybe</taxon>
    </lineage>
</organism>
<proteinExistence type="predicted"/>
<name>A0A8H6HNH3_9AGAR</name>
<dbReference type="AlphaFoldDB" id="A0A8H6HNH3"/>
<gene>
    <name evidence="1" type="ORF">DFP72DRAFT_851961</name>
</gene>
<dbReference type="EMBL" id="JACGCI010000058">
    <property type="protein sequence ID" value="KAF6750283.1"/>
    <property type="molecule type" value="Genomic_DNA"/>
</dbReference>
<keyword evidence="2" id="KW-1185">Reference proteome</keyword>
<evidence type="ECO:0000313" key="1">
    <source>
        <dbReference type="EMBL" id="KAF6750283.1"/>
    </source>
</evidence>
<comment type="caution">
    <text evidence="1">The sequence shown here is derived from an EMBL/GenBank/DDBJ whole genome shotgun (WGS) entry which is preliminary data.</text>
</comment>
<sequence>MRAAIPIDMSELEEWNRHPGKSLLGRLFHVTEHVGAVTIFCFVVGVDVVSHSNTSLPPVLLRHTSERDRIHTDMDWRHSQYGLAQLTLCVPPPLLIGISLQDRHFGHGGDARARACGEMMRAGRLQRVWEGYSLGKYERRVKELVCRGRGSRSSGSPRLEFEGSTMTFWTSKVFFFGFRVTTTSPLPRSRIAPTLFRHHALDTVYFHDERS</sequence>